<gene>
    <name evidence="1" type="ORF">POM88_006021</name>
</gene>
<dbReference type="EMBL" id="JAUIZM010000002">
    <property type="protein sequence ID" value="KAK1396158.1"/>
    <property type="molecule type" value="Genomic_DNA"/>
</dbReference>
<organism evidence="1 2">
    <name type="scientific">Heracleum sosnowskyi</name>
    <dbReference type="NCBI Taxonomy" id="360622"/>
    <lineage>
        <taxon>Eukaryota</taxon>
        <taxon>Viridiplantae</taxon>
        <taxon>Streptophyta</taxon>
        <taxon>Embryophyta</taxon>
        <taxon>Tracheophyta</taxon>
        <taxon>Spermatophyta</taxon>
        <taxon>Magnoliopsida</taxon>
        <taxon>eudicotyledons</taxon>
        <taxon>Gunneridae</taxon>
        <taxon>Pentapetalae</taxon>
        <taxon>asterids</taxon>
        <taxon>campanulids</taxon>
        <taxon>Apiales</taxon>
        <taxon>Apiaceae</taxon>
        <taxon>Apioideae</taxon>
        <taxon>apioid superclade</taxon>
        <taxon>Tordylieae</taxon>
        <taxon>Tordyliinae</taxon>
        <taxon>Heracleum</taxon>
    </lineage>
</organism>
<dbReference type="Proteomes" id="UP001237642">
    <property type="component" value="Unassembled WGS sequence"/>
</dbReference>
<sequence length="204" mass="22435">MVTTRSMSGATNKIQKDGFKAKLVAPRIRESEAFSVFMMKDYLKRYYATHPRTTNGIVTSSSSYSPQLFIDILLQTSYVKYDSNKGLRCKGPPGLPSLLGGDSELSVATSSYCNFSSKLFTGLGEAAATAGAEGKCHLGWGVHLWSKFHLENWRYVAFNVEFPVGICMVPDSQCHLQRLRCHLLGLESHTIAGSSSAQYTDSSK</sequence>
<reference evidence="1" key="1">
    <citation type="submission" date="2023-02" db="EMBL/GenBank/DDBJ databases">
        <title>Genome of toxic invasive species Heracleum sosnowskyi carries increased number of genes despite the absence of recent whole-genome duplications.</title>
        <authorList>
            <person name="Schelkunov M."/>
            <person name="Shtratnikova V."/>
            <person name="Makarenko M."/>
            <person name="Klepikova A."/>
            <person name="Omelchenko D."/>
            <person name="Novikova G."/>
            <person name="Obukhova E."/>
            <person name="Bogdanov V."/>
            <person name="Penin A."/>
            <person name="Logacheva M."/>
        </authorList>
    </citation>
    <scope>NUCLEOTIDE SEQUENCE</scope>
    <source>
        <strain evidence="1">Hsosn_3</strain>
        <tissue evidence="1">Leaf</tissue>
    </source>
</reference>
<evidence type="ECO:0000313" key="2">
    <source>
        <dbReference type="Proteomes" id="UP001237642"/>
    </source>
</evidence>
<evidence type="ECO:0000313" key="1">
    <source>
        <dbReference type="EMBL" id="KAK1396158.1"/>
    </source>
</evidence>
<dbReference type="AlphaFoldDB" id="A0AAD8J319"/>
<keyword evidence="2" id="KW-1185">Reference proteome</keyword>
<proteinExistence type="predicted"/>
<accession>A0AAD8J319</accession>
<comment type="caution">
    <text evidence="1">The sequence shown here is derived from an EMBL/GenBank/DDBJ whole genome shotgun (WGS) entry which is preliminary data.</text>
</comment>
<reference evidence="1" key="2">
    <citation type="submission" date="2023-05" db="EMBL/GenBank/DDBJ databases">
        <authorList>
            <person name="Schelkunov M.I."/>
        </authorList>
    </citation>
    <scope>NUCLEOTIDE SEQUENCE</scope>
    <source>
        <strain evidence="1">Hsosn_3</strain>
        <tissue evidence="1">Leaf</tissue>
    </source>
</reference>
<name>A0AAD8J319_9APIA</name>
<protein>
    <submittedName>
        <fullName evidence="1">Uncharacterized protein</fullName>
    </submittedName>
</protein>